<protein>
    <recommendedName>
        <fullName evidence="2">Cytoskeleton protein RodZ-like C-terminal domain-containing protein</fullName>
    </recommendedName>
</protein>
<feature type="region of interest" description="Disordered" evidence="1">
    <location>
        <begin position="15"/>
        <end position="44"/>
    </location>
</feature>
<name>C9YXX6_STRSW</name>
<dbReference type="HOGENOM" id="CLU_2002714_0_0_11"/>
<dbReference type="InterPro" id="IPR050400">
    <property type="entry name" value="Bact_Cytoskel_RodZ"/>
</dbReference>
<evidence type="ECO:0000259" key="2">
    <source>
        <dbReference type="Pfam" id="PF13464"/>
    </source>
</evidence>
<dbReference type="PANTHER" id="PTHR34475">
    <property type="match status" value="1"/>
</dbReference>
<dbReference type="KEGG" id="scb:SCAB_38241"/>
<evidence type="ECO:0000313" key="4">
    <source>
        <dbReference type="Proteomes" id="UP000001444"/>
    </source>
</evidence>
<evidence type="ECO:0000256" key="1">
    <source>
        <dbReference type="SAM" id="MobiDB-lite"/>
    </source>
</evidence>
<feature type="domain" description="Cytoskeleton protein RodZ-like C-terminal" evidence="2">
    <location>
        <begin position="54"/>
        <end position="119"/>
    </location>
</feature>
<sequence>MGVLVAAGVYVANRDGTTGASPGHGPASSAADGSSGGARDGANDVTVRVTAEDGGSWVSAKDAAGELLYEGLLRRGEAKTFSAEESIDLVLGEASALRLVVNGKKIDGDFASGKVTRLTYTKDD</sequence>
<dbReference type="STRING" id="680198.SCAB_38241"/>
<accession>C9YXX6</accession>
<dbReference type="Proteomes" id="UP000001444">
    <property type="component" value="Chromosome"/>
</dbReference>
<keyword evidence="4" id="KW-1185">Reference proteome</keyword>
<gene>
    <name evidence="3" type="ordered locus">SCAB_38241</name>
</gene>
<dbReference type="PANTHER" id="PTHR34475:SF1">
    <property type="entry name" value="CYTOSKELETON PROTEIN RODZ"/>
    <property type="match status" value="1"/>
</dbReference>
<dbReference type="Pfam" id="PF13464">
    <property type="entry name" value="RodZ_C"/>
    <property type="match status" value="1"/>
</dbReference>
<reference evidence="3 4" key="1">
    <citation type="journal article" date="2010" name="Mol. Plant Microbe Interact.">
        <title>Streptomyces scabies 87-22 contains a coronafacic acid-like biosynthetic cluster that contributes to plant-microbe interactions.</title>
        <authorList>
            <person name="Bignell D.R."/>
            <person name="Seipke R.F."/>
            <person name="Huguet-Tapia J.C."/>
            <person name="Chambers A.H."/>
            <person name="Parry R.J."/>
            <person name="Loria R."/>
        </authorList>
    </citation>
    <scope>NUCLEOTIDE SEQUENCE [LARGE SCALE GENOMIC DNA]</scope>
    <source>
        <strain evidence="3 4">87.22</strain>
    </source>
</reference>
<dbReference type="AlphaFoldDB" id="C9YXX6"/>
<proteinExistence type="predicted"/>
<feature type="compositionally biased region" description="Low complexity" evidence="1">
    <location>
        <begin position="19"/>
        <end position="33"/>
    </location>
</feature>
<dbReference type="eggNOG" id="COG1426">
    <property type="taxonomic scope" value="Bacteria"/>
</dbReference>
<dbReference type="EMBL" id="FN554889">
    <property type="protein sequence ID" value="CBG70905.1"/>
    <property type="molecule type" value="Genomic_DNA"/>
</dbReference>
<dbReference type="InterPro" id="IPR025194">
    <property type="entry name" value="RodZ-like_C"/>
</dbReference>
<evidence type="ECO:0000313" key="3">
    <source>
        <dbReference type="EMBL" id="CBG70905.1"/>
    </source>
</evidence>
<organism evidence="3 4">
    <name type="scientific">Streptomyces scabiei (strain 87.22)</name>
    <dbReference type="NCBI Taxonomy" id="680198"/>
    <lineage>
        <taxon>Bacteria</taxon>
        <taxon>Bacillati</taxon>
        <taxon>Actinomycetota</taxon>
        <taxon>Actinomycetes</taxon>
        <taxon>Kitasatosporales</taxon>
        <taxon>Streptomycetaceae</taxon>
        <taxon>Streptomyces</taxon>
    </lineage>
</organism>